<dbReference type="Gene3D" id="3.40.220.10">
    <property type="entry name" value="Leucine Aminopeptidase, subunit E, domain 1"/>
    <property type="match status" value="1"/>
</dbReference>
<dbReference type="NCBIfam" id="NF001664">
    <property type="entry name" value="PRK00431.1-6"/>
    <property type="match status" value="1"/>
</dbReference>
<sequence>MRVEKGNVTLEIVQGDITKQPDMEAIVNAANAELMPGGGVAGAIHRAAGPELAEACRPLAPIRPGQAVITPGFRLPNRYVIHVLGPVYGRDVPSDRLLADAYRNALKVADAHKVRSVAFPAISTGVFGYPMEEAAQVALKTVLEEASRLQHVRHVRFVLFDERARDIHEKVLAHLEPTT</sequence>
<proteinExistence type="predicted"/>
<name>A0A1M6TM26_9BACT</name>
<feature type="domain" description="Macro" evidence="1">
    <location>
        <begin position="1"/>
        <end position="176"/>
    </location>
</feature>
<organism evidence="2 3">
    <name type="scientific">Rhodothermus profundi</name>
    <dbReference type="NCBI Taxonomy" id="633813"/>
    <lineage>
        <taxon>Bacteria</taxon>
        <taxon>Pseudomonadati</taxon>
        <taxon>Rhodothermota</taxon>
        <taxon>Rhodothermia</taxon>
        <taxon>Rhodothermales</taxon>
        <taxon>Rhodothermaceae</taxon>
        <taxon>Rhodothermus</taxon>
    </lineage>
</organism>
<dbReference type="EMBL" id="FRAU01000004">
    <property type="protein sequence ID" value="SHK58112.1"/>
    <property type="molecule type" value="Genomic_DNA"/>
</dbReference>
<dbReference type="PROSITE" id="PS51154">
    <property type="entry name" value="MACRO"/>
    <property type="match status" value="1"/>
</dbReference>
<reference evidence="3" key="1">
    <citation type="submission" date="2016-11" db="EMBL/GenBank/DDBJ databases">
        <authorList>
            <person name="Varghese N."/>
            <person name="Submissions S."/>
        </authorList>
    </citation>
    <scope>NUCLEOTIDE SEQUENCE [LARGE SCALE GENOMIC DNA]</scope>
    <source>
        <strain evidence="3">DSM 22212</strain>
    </source>
</reference>
<dbReference type="OrthoDB" id="6194521at2"/>
<evidence type="ECO:0000259" key="1">
    <source>
        <dbReference type="PROSITE" id="PS51154"/>
    </source>
</evidence>
<evidence type="ECO:0000313" key="3">
    <source>
        <dbReference type="Proteomes" id="UP000185812"/>
    </source>
</evidence>
<dbReference type="AlphaFoldDB" id="A0A1M6TM26"/>
<dbReference type="Proteomes" id="UP000185812">
    <property type="component" value="Unassembled WGS sequence"/>
</dbReference>
<dbReference type="PANTHER" id="PTHR11106:SF27">
    <property type="entry name" value="MACRO DOMAIN-CONTAINING PROTEIN"/>
    <property type="match status" value="1"/>
</dbReference>
<accession>A0A1M6TM26</accession>
<dbReference type="CDD" id="cd02908">
    <property type="entry name" value="Macro_OAADPr_deacetylase"/>
    <property type="match status" value="1"/>
</dbReference>
<dbReference type="PANTHER" id="PTHR11106">
    <property type="entry name" value="GANGLIOSIDE INDUCED DIFFERENTIATION ASSOCIATED PROTEIN 2-RELATED"/>
    <property type="match status" value="1"/>
</dbReference>
<dbReference type="STRING" id="633813.SAMN04488087_1454"/>
<protein>
    <submittedName>
        <fullName evidence="2">O-acetyl-ADP-ribose deacetylase (Regulator of RNase III), contains Macro domain</fullName>
    </submittedName>
</protein>
<keyword evidence="3" id="KW-1185">Reference proteome</keyword>
<dbReference type="SMART" id="SM00506">
    <property type="entry name" value="A1pp"/>
    <property type="match status" value="1"/>
</dbReference>
<dbReference type="RefSeq" id="WP_072715313.1">
    <property type="nucleotide sequence ID" value="NZ_FRAU01000004.1"/>
</dbReference>
<dbReference type="SUPFAM" id="SSF52949">
    <property type="entry name" value="Macro domain-like"/>
    <property type="match status" value="1"/>
</dbReference>
<dbReference type="InterPro" id="IPR043472">
    <property type="entry name" value="Macro_dom-like"/>
</dbReference>
<gene>
    <name evidence="2" type="ORF">SAMN04488087_1454</name>
</gene>
<evidence type="ECO:0000313" key="2">
    <source>
        <dbReference type="EMBL" id="SHK58112.1"/>
    </source>
</evidence>
<dbReference type="Pfam" id="PF01661">
    <property type="entry name" value="Macro"/>
    <property type="match status" value="1"/>
</dbReference>
<dbReference type="InterPro" id="IPR002589">
    <property type="entry name" value="Macro_dom"/>
</dbReference>